<proteinExistence type="predicted"/>
<evidence type="ECO:0000256" key="1">
    <source>
        <dbReference type="SAM" id="Phobius"/>
    </source>
</evidence>
<dbReference type="RefSeq" id="WP_189620035.1">
    <property type="nucleotide sequence ID" value="NZ_BMZA01000002.1"/>
</dbReference>
<protein>
    <submittedName>
        <fullName evidence="2">Uncharacterized protein</fullName>
    </submittedName>
</protein>
<name>A0A918UER8_9SPHN</name>
<keyword evidence="3" id="KW-1185">Reference proteome</keyword>
<keyword evidence="1" id="KW-1133">Transmembrane helix</keyword>
<dbReference type="EMBL" id="BMZA01000002">
    <property type="protein sequence ID" value="GGY97127.1"/>
    <property type="molecule type" value="Genomic_DNA"/>
</dbReference>
<sequence>MSQTAILVSIVSILGCLLLATRGLAARNINFSRTATMALIWLAIIVGGTLFATWAGLHIG</sequence>
<evidence type="ECO:0000313" key="2">
    <source>
        <dbReference type="EMBL" id="GGY97127.1"/>
    </source>
</evidence>
<dbReference type="Proteomes" id="UP000648075">
    <property type="component" value="Unassembled WGS sequence"/>
</dbReference>
<dbReference type="AlphaFoldDB" id="A0A918UER8"/>
<feature type="transmembrane region" description="Helical" evidence="1">
    <location>
        <begin position="35"/>
        <end position="57"/>
    </location>
</feature>
<accession>A0A918UER8</accession>
<reference evidence="2" key="1">
    <citation type="journal article" date="2014" name="Int. J. Syst. Evol. Microbiol.">
        <title>Complete genome sequence of Corynebacterium casei LMG S-19264T (=DSM 44701T), isolated from a smear-ripened cheese.</title>
        <authorList>
            <consortium name="US DOE Joint Genome Institute (JGI-PGF)"/>
            <person name="Walter F."/>
            <person name="Albersmeier A."/>
            <person name="Kalinowski J."/>
            <person name="Ruckert C."/>
        </authorList>
    </citation>
    <scope>NUCLEOTIDE SEQUENCE</scope>
    <source>
        <strain evidence="2">KCTC 32255</strain>
    </source>
</reference>
<gene>
    <name evidence="2" type="ORF">GCM10011614_10160</name>
</gene>
<comment type="caution">
    <text evidence="2">The sequence shown here is derived from an EMBL/GenBank/DDBJ whole genome shotgun (WGS) entry which is preliminary data.</text>
</comment>
<keyword evidence="1" id="KW-0472">Membrane</keyword>
<organism evidence="2 3">
    <name type="scientific">Novosphingobium colocasiae</name>
    <dbReference type="NCBI Taxonomy" id="1256513"/>
    <lineage>
        <taxon>Bacteria</taxon>
        <taxon>Pseudomonadati</taxon>
        <taxon>Pseudomonadota</taxon>
        <taxon>Alphaproteobacteria</taxon>
        <taxon>Sphingomonadales</taxon>
        <taxon>Sphingomonadaceae</taxon>
        <taxon>Novosphingobium</taxon>
    </lineage>
</organism>
<evidence type="ECO:0000313" key="3">
    <source>
        <dbReference type="Proteomes" id="UP000648075"/>
    </source>
</evidence>
<keyword evidence="1" id="KW-0812">Transmembrane</keyword>
<reference evidence="2" key="2">
    <citation type="submission" date="2020-09" db="EMBL/GenBank/DDBJ databases">
        <authorList>
            <person name="Sun Q."/>
            <person name="Kim S."/>
        </authorList>
    </citation>
    <scope>NUCLEOTIDE SEQUENCE</scope>
    <source>
        <strain evidence="2">KCTC 32255</strain>
    </source>
</reference>